<feature type="region of interest" description="Disordered" evidence="1">
    <location>
        <begin position="174"/>
        <end position="201"/>
    </location>
</feature>
<dbReference type="AlphaFoldDB" id="A0A9J6D9P6"/>
<evidence type="ECO:0000313" key="2">
    <source>
        <dbReference type="EMBL" id="KAH8018752.1"/>
    </source>
</evidence>
<name>A0A9J6D9P6_RHIMP</name>
<feature type="region of interest" description="Disordered" evidence="1">
    <location>
        <begin position="68"/>
        <end position="110"/>
    </location>
</feature>
<accession>A0A9J6D9P6</accession>
<reference evidence="2" key="1">
    <citation type="journal article" date="2020" name="Cell">
        <title>Large-Scale Comparative Analyses of Tick Genomes Elucidate Their Genetic Diversity and Vector Capacities.</title>
        <authorList>
            <consortium name="Tick Genome and Microbiome Consortium (TIGMIC)"/>
            <person name="Jia N."/>
            <person name="Wang J."/>
            <person name="Shi W."/>
            <person name="Du L."/>
            <person name="Sun Y."/>
            <person name="Zhan W."/>
            <person name="Jiang J.F."/>
            <person name="Wang Q."/>
            <person name="Zhang B."/>
            <person name="Ji P."/>
            <person name="Bell-Sakyi L."/>
            <person name="Cui X.M."/>
            <person name="Yuan T.T."/>
            <person name="Jiang B.G."/>
            <person name="Yang W.F."/>
            <person name="Lam T.T."/>
            <person name="Chang Q.C."/>
            <person name="Ding S.J."/>
            <person name="Wang X.J."/>
            <person name="Zhu J.G."/>
            <person name="Ruan X.D."/>
            <person name="Zhao L."/>
            <person name="Wei J.T."/>
            <person name="Ye R.Z."/>
            <person name="Que T.C."/>
            <person name="Du C.H."/>
            <person name="Zhou Y.H."/>
            <person name="Cheng J.X."/>
            <person name="Dai P.F."/>
            <person name="Guo W.B."/>
            <person name="Han X.H."/>
            <person name="Huang E.J."/>
            <person name="Li L.F."/>
            <person name="Wei W."/>
            <person name="Gao Y.C."/>
            <person name="Liu J.Z."/>
            <person name="Shao H.Z."/>
            <person name="Wang X."/>
            <person name="Wang C.C."/>
            <person name="Yang T.C."/>
            <person name="Huo Q.B."/>
            <person name="Li W."/>
            <person name="Chen H.Y."/>
            <person name="Chen S.E."/>
            <person name="Zhou L.G."/>
            <person name="Ni X.B."/>
            <person name="Tian J.H."/>
            <person name="Sheng Y."/>
            <person name="Liu T."/>
            <person name="Pan Y.S."/>
            <person name="Xia L.Y."/>
            <person name="Li J."/>
            <person name="Zhao F."/>
            <person name="Cao W.C."/>
        </authorList>
    </citation>
    <scope>NUCLEOTIDE SEQUENCE</scope>
    <source>
        <strain evidence="2">Rmic-2018</strain>
    </source>
</reference>
<evidence type="ECO:0000313" key="3">
    <source>
        <dbReference type="Proteomes" id="UP000821866"/>
    </source>
</evidence>
<dbReference type="EMBL" id="JABSTU010000010">
    <property type="protein sequence ID" value="KAH8018752.1"/>
    <property type="molecule type" value="Genomic_DNA"/>
</dbReference>
<evidence type="ECO:0000256" key="1">
    <source>
        <dbReference type="SAM" id="MobiDB-lite"/>
    </source>
</evidence>
<feature type="compositionally biased region" description="Basic and acidic residues" evidence="1">
    <location>
        <begin position="174"/>
        <end position="184"/>
    </location>
</feature>
<sequence length="201" mass="22528">MASLKTSYKHRDSSVVEYWAGTQRTRKITWQLEIGRERRRAIERWARAQRVRQRLSLEVIGIGRSWGRGIPSNEAADPSSRTSVVKKGHGPGYQRRPEETKEPERNSTLVPRSVVSTFRGGEYNGPDSIGGSPEPVTRCSCCRLLLPSRPRTCSPPACDDAPLKDVSAVLPPRPPHECSCRRLDASTTATLPSHHKDRHNQ</sequence>
<reference evidence="2" key="2">
    <citation type="submission" date="2021-09" db="EMBL/GenBank/DDBJ databases">
        <authorList>
            <person name="Jia N."/>
            <person name="Wang J."/>
            <person name="Shi W."/>
            <person name="Du L."/>
            <person name="Sun Y."/>
            <person name="Zhan W."/>
            <person name="Jiang J."/>
            <person name="Wang Q."/>
            <person name="Zhang B."/>
            <person name="Ji P."/>
            <person name="Sakyi L.B."/>
            <person name="Cui X."/>
            <person name="Yuan T."/>
            <person name="Jiang B."/>
            <person name="Yang W."/>
            <person name="Lam T.T.-Y."/>
            <person name="Chang Q."/>
            <person name="Ding S."/>
            <person name="Wang X."/>
            <person name="Zhu J."/>
            <person name="Ruan X."/>
            <person name="Zhao L."/>
            <person name="Wei J."/>
            <person name="Que T."/>
            <person name="Du C."/>
            <person name="Cheng J."/>
            <person name="Dai P."/>
            <person name="Han X."/>
            <person name="Huang E."/>
            <person name="Gao Y."/>
            <person name="Liu J."/>
            <person name="Shao H."/>
            <person name="Ye R."/>
            <person name="Li L."/>
            <person name="Wei W."/>
            <person name="Wang X."/>
            <person name="Wang C."/>
            <person name="Huo Q."/>
            <person name="Li W."/>
            <person name="Guo W."/>
            <person name="Chen H."/>
            <person name="Chen S."/>
            <person name="Zhou L."/>
            <person name="Zhou L."/>
            <person name="Ni X."/>
            <person name="Tian J."/>
            <person name="Zhou Y."/>
            <person name="Sheng Y."/>
            <person name="Liu T."/>
            <person name="Pan Y."/>
            <person name="Xia L."/>
            <person name="Li J."/>
            <person name="Zhao F."/>
            <person name="Cao W."/>
        </authorList>
    </citation>
    <scope>NUCLEOTIDE SEQUENCE</scope>
    <source>
        <strain evidence="2">Rmic-2018</strain>
        <tissue evidence="2">Larvae</tissue>
    </source>
</reference>
<gene>
    <name evidence="2" type="ORF">HPB51_011503</name>
</gene>
<organism evidence="2 3">
    <name type="scientific">Rhipicephalus microplus</name>
    <name type="common">Cattle tick</name>
    <name type="synonym">Boophilus microplus</name>
    <dbReference type="NCBI Taxonomy" id="6941"/>
    <lineage>
        <taxon>Eukaryota</taxon>
        <taxon>Metazoa</taxon>
        <taxon>Ecdysozoa</taxon>
        <taxon>Arthropoda</taxon>
        <taxon>Chelicerata</taxon>
        <taxon>Arachnida</taxon>
        <taxon>Acari</taxon>
        <taxon>Parasitiformes</taxon>
        <taxon>Ixodida</taxon>
        <taxon>Ixodoidea</taxon>
        <taxon>Ixodidae</taxon>
        <taxon>Rhipicephalinae</taxon>
        <taxon>Rhipicephalus</taxon>
        <taxon>Boophilus</taxon>
    </lineage>
</organism>
<comment type="caution">
    <text evidence="2">The sequence shown here is derived from an EMBL/GenBank/DDBJ whole genome shotgun (WGS) entry which is preliminary data.</text>
</comment>
<keyword evidence="3" id="KW-1185">Reference proteome</keyword>
<feature type="compositionally biased region" description="Basic and acidic residues" evidence="1">
    <location>
        <begin position="95"/>
        <end position="105"/>
    </location>
</feature>
<dbReference type="Proteomes" id="UP000821866">
    <property type="component" value="Chromosome 8"/>
</dbReference>
<proteinExistence type="predicted"/>
<protein>
    <submittedName>
        <fullName evidence="2">Uncharacterized protein</fullName>
    </submittedName>
</protein>